<accession>A0ABY6WGU4</accession>
<name>A0ABY6WGU4_9BURK</name>
<feature type="compositionally biased region" description="Basic and acidic residues" evidence="1">
    <location>
        <begin position="97"/>
        <end position="106"/>
    </location>
</feature>
<keyword evidence="3" id="KW-1185">Reference proteome</keyword>
<feature type="region of interest" description="Disordered" evidence="1">
    <location>
        <begin position="62"/>
        <end position="124"/>
    </location>
</feature>
<sequence length="225" mass="23329">MGLKEFDKDAVIPFESLPKLTDPFTELSPLCMATIIPIKGSATSGLLDVWQAHIQQQQVDKAQAAVSTSNPGGQSDSANAGSATGASATGSAAAGGRDTRDGRGDGADSGGENNNNTDSRRIDANMVEMVRGARDGARQMGKAVSDVGDASGADPVVAQTIKKLKAMLAKVMAQLDAVRNNDRMPPDEKLQMTASLSSQAMSIQAQILALMNPLQTRGSKVNTTA</sequence>
<feature type="compositionally biased region" description="Low complexity" evidence="1">
    <location>
        <begin position="75"/>
        <end position="96"/>
    </location>
</feature>
<organism evidence="2 3">
    <name type="scientific">Pandoraea pnomenusa</name>
    <dbReference type="NCBI Taxonomy" id="93220"/>
    <lineage>
        <taxon>Bacteria</taxon>
        <taxon>Pseudomonadati</taxon>
        <taxon>Pseudomonadota</taxon>
        <taxon>Betaproteobacteria</taxon>
        <taxon>Burkholderiales</taxon>
        <taxon>Burkholderiaceae</taxon>
        <taxon>Pandoraea</taxon>
    </lineage>
</organism>
<evidence type="ECO:0000313" key="3">
    <source>
        <dbReference type="Proteomes" id="UP000361468"/>
    </source>
</evidence>
<gene>
    <name evidence="2" type="ORF">PPN31119_01296</name>
</gene>
<proteinExistence type="predicted"/>
<comment type="caution">
    <text evidence="2">The sequence shown here is derived from an EMBL/GenBank/DDBJ whole genome shotgun (WGS) entry which is preliminary data.</text>
</comment>
<dbReference type="Proteomes" id="UP000361468">
    <property type="component" value="Unassembled WGS sequence"/>
</dbReference>
<evidence type="ECO:0000256" key="1">
    <source>
        <dbReference type="SAM" id="MobiDB-lite"/>
    </source>
</evidence>
<evidence type="ECO:0000313" key="2">
    <source>
        <dbReference type="EMBL" id="VVE63620.1"/>
    </source>
</evidence>
<protein>
    <submittedName>
        <fullName evidence="2">Uncharacterized protein</fullName>
    </submittedName>
</protein>
<dbReference type="EMBL" id="CABPSO010000003">
    <property type="protein sequence ID" value="VVE63620.1"/>
    <property type="molecule type" value="Genomic_DNA"/>
</dbReference>
<reference evidence="2 3" key="1">
    <citation type="submission" date="2019-08" db="EMBL/GenBank/DDBJ databases">
        <authorList>
            <person name="Peeters C."/>
        </authorList>
    </citation>
    <scope>NUCLEOTIDE SEQUENCE [LARGE SCALE GENOMIC DNA]</scope>
    <source>
        <strain evidence="2 3">LMG 31119</strain>
    </source>
</reference>